<dbReference type="GO" id="GO:0003677">
    <property type="term" value="F:DNA binding"/>
    <property type="evidence" value="ECO:0007669"/>
    <property type="project" value="InterPro"/>
</dbReference>
<dbReference type="InterPro" id="IPR007645">
    <property type="entry name" value="RNA_pol_Rpb2_3"/>
</dbReference>
<dbReference type="InterPro" id="IPR007120">
    <property type="entry name" value="DNA-dir_RNAP_su2_dom"/>
</dbReference>
<evidence type="ECO:0000256" key="5">
    <source>
        <dbReference type="ARBA" id="ARBA00022695"/>
    </source>
</evidence>
<dbReference type="EMBL" id="MN739977">
    <property type="protein sequence ID" value="QHT81111.1"/>
    <property type="molecule type" value="Genomic_DNA"/>
</dbReference>
<evidence type="ECO:0000313" key="14">
    <source>
        <dbReference type="EMBL" id="QHT81111.1"/>
    </source>
</evidence>
<feature type="domain" description="RNA polymerase Rpb2" evidence="13">
    <location>
        <begin position="593"/>
        <end position="650"/>
    </location>
</feature>
<dbReference type="Pfam" id="PF04563">
    <property type="entry name" value="RNA_pol_Rpb2_1"/>
    <property type="match status" value="1"/>
</dbReference>
<reference evidence="14" key="1">
    <citation type="journal article" date="2020" name="Nature">
        <title>Giant virus diversity and host interactions through global metagenomics.</title>
        <authorList>
            <person name="Schulz F."/>
            <person name="Roux S."/>
            <person name="Paez-Espino D."/>
            <person name="Jungbluth S."/>
            <person name="Walsh D.A."/>
            <person name="Denef V.J."/>
            <person name="McMahon K.D."/>
            <person name="Konstantinidis K.T."/>
            <person name="Eloe-Fadrosh E.A."/>
            <person name="Kyrpides N.C."/>
            <person name="Woyke T."/>
        </authorList>
    </citation>
    <scope>NUCLEOTIDE SEQUENCE</scope>
    <source>
        <strain evidence="14">GVMAG-M-3300023184-135</strain>
    </source>
</reference>
<dbReference type="AlphaFoldDB" id="A0A6C0HKC1"/>
<dbReference type="PANTHER" id="PTHR20856">
    <property type="entry name" value="DNA-DIRECTED RNA POLYMERASE I SUBUNIT 2"/>
    <property type="match status" value="1"/>
</dbReference>
<keyword evidence="7" id="KW-0862">Zinc</keyword>
<dbReference type="GO" id="GO:0006351">
    <property type="term" value="P:DNA-templated transcription"/>
    <property type="evidence" value="ECO:0007669"/>
    <property type="project" value="InterPro"/>
</dbReference>
<evidence type="ECO:0000256" key="4">
    <source>
        <dbReference type="ARBA" id="ARBA00022679"/>
    </source>
</evidence>
<evidence type="ECO:0000259" key="9">
    <source>
        <dbReference type="Pfam" id="PF00562"/>
    </source>
</evidence>
<evidence type="ECO:0000256" key="8">
    <source>
        <dbReference type="ARBA" id="ARBA00023163"/>
    </source>
</evidence>
<protein>
    <recommendedName>
        <fullName evidence="2">DNA-directed RNA polymerase</fullName>
        <ecNumber evidence="2">2.7.7.6</ecNumber>
    </recommendedName>
</protein>
<evidence type="ECO:0000259" key="10">
    <source>
        <dbReference type="Pfam" id="PF04560"/>
    </source>
</evidence>
<evidence type="ECO:0000256" key="7">
    <source>
        <dbReference type="ARBA" id="ARBA00022833"/>
    </source>
</evidence>
<dbReference type="Gene3D" id="2.40.270.10">
    <property type="entry name" value="DNA-directed RNA polymerase, subunit 2, domain 6"/>
    <property type="match status" value="1"/>
</dbReference>
<dbReference type="Pfam" id="PF04566">
    <property type="entry name" value="RNA_pol_Rpb2_4"/>
    <property type="match status" value="1"/>
</dbReference>
<feature type="domain" description="DNA-directed RNA polymerase subunit 2 hybrid-binding" evidence="9">
    <location>
        <begin position="710"/>
        <end position="1085"/>
    </location>
</feature>
<evidence type="ECO:0000259" key="13">
    <source>
        <dbReference type="Pfam" id="PF04566"/>
    </source>
</evidence>
<evidence type="ECO:0000259" key="11">
    <source>
        <dbReference type="Pfam" id="PF04563"/>
    </source>
</evidence>
<evidence type="ECO:0000256" key="1">
    <source>
        <dbReference type="ARBA" id="ARBA00006835"/>
    </source>
</evidence>
<dbReference type="Pfam" id="PF04560">
    <property type="entry name" value="RNA_pol_Rpb2_7"/>
    <property type="match status" value="1"/>
</dbReference>
<keyword evidence="5" id="KW-0548">Nucleotidyltransferase</keyword>
<dbReference type="InterPro" id="IPR037033">
    <property type="entry name" value="DNA-dir_RNAP_su2_hyb_sf"/>
</dbReference>
<dbReference type="PROSITE" id="PS01166">
    <property type="entry name" value="RNA_POL_BETA"/>
    <property type="match status" value="1"/>
</dbReference>
<evidence type="ECO:0000256" key="6">
    <source>
        <dbReference type="ARBA" id="ARBA00022723"/>
    </source>
</evidence>
<dbReference type="EC" id="2.7.7.6" evidence="2"/>
<feature type="domain" description="RNA polymerase Rpb2" evidence="10">
    <location>
        <begin position="1088"/>
        <end position="1164"/>
    </location>
</feature>
<name>A0A6C0HKC1_9ZZZZ</name>
<keyword evidence="6" id="KW-0479">Metal-binding</keyword>
<dbReference type="InterPro" id="IPR007644">
    <property type="entry name" value="RNA_pol_bsu_protrusion"/>
</dbReference>
<dbReference type="CDD" id="cd00653">
    <property type="entry name" value="RNA_pol_B_RPB2"/>
    <property type="match status" value="1"/>
</dbReference>
<dbReference type="Pfam" id="PF04565">
    <property type="entry name" value="RNA_pol_Rpb2_3"/>
    <property type="match status" value="1"/>
</dbReference>
<feature type="domain" description="RNA polymerase beta subunit protrusion" evidence="11">
    <location>
        <begin position="21"/>
        <end position="445"/>
    </location>
</feature>
<keyword evidence="8" id="KW-0804">Transcription</keyword>
<dbReference type="GO" id="GO:0003899">
    <property type="term" value="F:DNA-directed RNA polymerase activity"/>
    <property type="evidence" value="ECO:0007669"/>
    <property type="project" value="UniProtKB-EC"/>
</dbReference>
<accession>A0A6C0HKC1</accession>
<comment type="similarity">
    <text evidence="1">Belongs to the RNA polymerase beta chain family.</text>
</comment>
<proteinExistence type="inferred from homology"/>
<keyword evidence="4" id="KW-0808">Transferase</keyword>
<dbReference type="InterPro" id="IPR015712">
    <property type="entry name" value="DNA-dir_RNA_pol_su2"/>
</dbReference>
<dbReference type="Gene3D" id="2.40.50.150">
    <property type="match status" value="1"/>
</dbReference>
<dbReference type="SUPFAM" id="SSF64484">
    <property type="entry name" value="beta and beta-prime subunits of DNA dependent RNA-polymerase"/>
    <property type="match status" value="1"/>
</dbReference>
<dbReference type="InterPro" id="IPR014724">
    <property type="entry name" value="RNA_pol_RPB2_OB-fold"/>
</dbReference>
<evidence type="ECO:0000256" key="3">
    <source>
        <dbReference type="ARBA" id="ARBA00022478"/>
    </source>
</evidence>
<dbReference type="Gene3D" id="3.90.1800.10">
    <property type="entry name" value="RNA polymerase alpha subunit dimerisation domain"/>
    <property type="match status" value="1"/>
</dbReference>
<dbReference type="GO" id="GO:0000428">
    <property type="term" value="C:DNA-directed RNA polymerase complex"/>
    <property type="evidence" value="ECO:0007669"/>
    <property type="project" value="UniProtKB-KW"/>
</dbReference>
<dbReference type="GO" id="GO:0046872">
    <property type="term" value="F:metal ion binding"/>
    <property type="evidence" value="ECO:0007669"/>
    <property type="project" value="UniProtKB-KW"/>
</dbReference>
<evidence type="ECO:0000256" key="2">
    <source>
        <dbReference type="ARBA" id="ARBA00012418"/>
    </source>
</evidence>
<dbReference type="Pfam" id="PF00562">
    <property type="entry name" value="RNA_pol_Rpb2_6"/>
    <property type="match status" value="1"/>
</dbReference>
<feature type="domain" description="RNA polymerase Rpb2" evidence="12">
    <location>
        <begin position="491"/>
        <end position="555"/>
    </location>
</feature>
<dbReference type="InterPro" id="IPR007646">
    <property type="entry name" value="RNA_pol_Rpb2_4"/>
</dbReference>
<keyword evidence="3" id="KW-0240">DNA-directed RNA polymerase</keyword>
<organism evidence="14">
    <name type="scientific">viral metagenome</name>
    <dbReference type="NCBI Taxonomy" id="1070528"/>
    <lineage>
        <taxon>unclassified sequences</taxon>
        <taxon>metagenomes</taxon>
        <taxon>organismal metagenomes</taxon>
    </lineage>
</organism>
<sequence>MSVQAARHVCGTYYETTLNPIVQHHVDSFNDLLERRIPVFLRASNPIQLVLDAERAIRIYIGGRDGTKILYRPPVDELENAVTPNICRVENKTYLLDCLVDIDIEYQIDKDTVELVQFEKVTLGQIPLMLRSKYCHLSALTPAEAFEQGEDLHELGGYFIVDGSERILLSQERLGNNLYYAGKRAIQTTVEAEQVGGKTDEEGAGEKYEYYSGLRSVSEDGTRGPYSHYLVIPPESRNISWEEIEMRNEGMAAFGKEPISDYGSTRIRGGIVMTLPGFKIPVPVLSVLALLGVETDKELYDTVLCGIPDRSVYEDFFIQMVMGHQKNLDKGAGTTNLELLRVATKSRSQEEVFYNLQAMLFPHIEIPEGESTADMYRRKAYTLGYMLRLGIDNALGIRAQTDRDHFQFKRFDVSGDLCFQEFRRIYKDTAKAMKLKMDTRVHFEERVYSGKGLATLVQRENVGSFWQSYNFINEFSKAFKGKWGGKDGISQILSRVSLLGTVSQLRRSSLQMDPSVKALGARRLHGSSFGLTCPSDVPDGRNVGMIKHFSLLTHVSTQSESAPLRDILARSENFRPISKINPSTWTAARWTRVRLNGDHVGVLVKNAQDVYAALLAYRRSIAGALVSVAWNRTDNELVIWSDAGRPSRPLYRPGVTPEDVLAKKKWSEMMSTIFDMTDADESESVRIAMTPFSPTTPSEIHGLFLLSPLSAVIPFSDHNPATRTAFSCAQCRQGASWYHSNFNKRFDTITLILNSPQRPICETWVYSHVLGRGGCMPYGENVIVAIATYTGYNQEDSVILNGSAMRRGLFRTSYFHSYVASEELVDQAMGTYKEFANPVGKADVKLKADKDYSKLDENGIIRMGSEVDEDTVLVGMVSAGKVDASVVPKRGQRGIVDGIQMYTLVTATRSSSAENAPPPRVLRGVKVRITESREPILGDKMSSRHGQKGTCGLILPECDMPFTAKGLRPDLILNPHAMPSRMTTGQMFESTSARVGLLLGTLIDATPFCTRSQDEDYRQMLRKIGLEENGSEMMYNGMTGEMMEMEIFVGPTYYLRSKLMVEDKINYRDTGTRTLMTHQPLGGRSVGGGMRIGEMERDALIAHGVSSFIEESFMKRADEHEVLFQSGSGLLDSTQKDEPVDTLRMPYAMSLFVKEMESMHVQPILKAVKE</sequence>
<dbReference type="Gene3D" id="3.90.1100.10">
    <property type="match status" value="2"/>
</dbReference>
<dbReference type="GO" id="GO:0032549">
    <property type="term" value="F:ribonucleoside binding"/>
    <property type="evidence" value="ECO:0007669"/>
    <property type="project" value="InterPro"/>
</dbReference>
<dbReference type="InterPro" id="IPR007641">
    <property type="entry name" value="RNA_pol_Rpb2_7"/>
</dbReference>
<evidence type="ECO:0000259" key="12">
    <source>
        <dbReference type="Pfam" id="PF04565"/>
    </source>
</evidence>
<dbReference type="InterPro" id="IPR007121">
    <property type="entry name" value="RNA_pol_bsu_CS"/>
</dbReference>